<feature type="domain" description="PPi-type phosphoenolpyruvate carboxykinase lobe 2" evidence="1">
    <location>
        <begin position="513"/>
        <end position="620"/>
    </location>
</feature>
<keyword evidence="3" id="KW-1185">Reference proteome</keyword>
<dbReference type="OrthoDB" id="366044at2"/>
<evidence type="ECO:0000313" key="3">
    <source>
        <dbReference type="Proteomes" id="UP000244956"/>
    </source>
</evidence>
<name>A0A2U2B7F5_9BACT</name>
<proteinExistence type="predicted"/>
<sequence length="1149" mass="131046">MDLKKSFGFTEMGTNEIPKPKRVIEYINLKLAAMGQPYFKAGSKMALLELANDLLKNYKEKNRLLSSYLCPADQRIQNFLDKYLSDFKKDTNFRLPTDTFIVDNHGVARALSLPPDEDKFESDIIKSYRLKQGILNNPKNDRRTTKGVFHVAEGGLPIPHDKKAVPKMTFARLLEKAMQPPQDLLQIPFTSTQEEKAASFVSLLLKPVVEPAIGGEGKDKRMEIRFFAPGNLVSNLDFVESIFGNAGDPYLPENDSALDIEGWTGHTGCVILAPHLIYTKKKELGLPHVSEATERQKRDGMCWEKEDELYNDGGAFKITARTEEGIIVTVIADNYYGYSKKEVKTQIGYAANLLGNVEEEHAGGAIAFPTYNLGDEFSDRRQFDSNDLTFDEMVNMYSSFMDLKPEGYAVDRNYNDIIYVPENAAFNLMDQKVCWSKEGKEQSIRLNPKFTYMLPAGYKVRMNKNPYVPSWRLIGSVAEGTFCHKPSTVSGGGKSEISKSIEDAIIYGPFFTADYENDFKKVQEIINKDYSDIYLDHIKTDKDRPILSSSRSLGSVIKLLTPAPNRYKKEYNEWLKQIPHRIKGLVYIVKRFYRPEWGNDWKKYFTVDIIDGKHGNELKFKNRKLVASYLRVGLTSEGAWRTFKLRQDYIASDKLQMEDDITSSKVIPTSQLEYLSSDFKQLSAKFTNNCEYRFFQRPDEAIHRGYDKQAEIDLATPNAFISNFEPLKVEDAQKIMDDAIEFDKYTTPMKNLIKEVAKKQDVTYFVSSSHPRIYEGKPTANVRYLQNRPGLIKHRDNYIAEVGTRLHRKVPVDKPVLNPVNAVLAGRRNNPPQPGIRSLAVFNPIHYQDLPELFMDFVCSLTGKSPSTTGAGSEGALTKAPFNALSPVTDLNNALVSFILTGYAGYTSAAGYVGPHYRVDHDVSLLIPELWSRLKAEEMDPEFLKDHGYLEKLEDFEHNGQKVLASRLGYRITAKFARVFLGRVFENPDAVFNEEMLKPELQDQDIFADGINNITEAQKWVAESYFKDGSIEGAVPPLKAILHIMVYGEYNGKTIEDPEIRNMFTLENMLASDWYKERLTNKQVNDATLWEKHLDYLKNYLEKWTNLEPEVKQKIEANVKVAEKNIEKFKSAEYLKSLEGYIGLDKYVK</sequence>
<evidence type="ECO:0000313" key="2">
    <source>
        <dbReference type="EMBL" id="PWD98974.1"/>
    </source>
</evidence>
<dbReference type="EMBL" id="QEWP01000010">
    <property type="protein sequence ID" value="PWD98974.1"/>
    <property type="molecule type" value="Genomic_DNA"/>
</dbReference>
<dbReference type="RefSeq" id="WP_109264973.1">
    <property type="nucleotide sequence ID" value="NZ_QEWP01000010.1"/>
</dbReference>
<accession>A0A2U2B7F5</accession>
<dbReference type="Proteomes" id="UP000244956">
    <property type="component" value="Unassembled WGS sequence"/>
</dbReference>
<dbReference type="Pfam" id="PF26300">
    <property type="entry name" value="PEPCK_PPi_lobe_2"/>
    <property type="match status" value="1"/>
</dbReference>
<comment type="caution">
    <text evidence="2">The sequence shown here is derived from an EMBL/GenBank/DDBJ whole genome shotgun (WGS) entry which is preliminary data.</text>
</comment>
<evidence type="ECO:0000259" key="1">
    <source>
        <dbReference type="Pfam" id="PF26300"/>
    </source>
</evidence>
<gene>
    <name evidence="2" type="ORF">DDZ16_13350</name>
</gene>
<protein>
    <recommendedName>
        <fullName evidence="1">PPi-type phosphoenolpyruvate carboxykinase lobe 2 domain-containing protein</fullName>
    </recommendedName>
</protein>
<reference evidence="2 3" key="1">
    <citation type="submission" date="2018-05" db="EMBL/GenBank/DDBJ databases">
        <title>Marinilabilia rubrum sp. nov., isolated from saltern sediment.</title>
        <authorList>
            <person name="Zhang R."/>
        </authorList>
    </citation>
    <scope>NUCLEOTIDE SEQUENCE [LARGE SCALE GENOMIC DNA]</scope>
    <source>
        <strain evidence="2 3">WTE16</strain>
    </source>
</reference>
<dbReference type="AlphaFoldDB" id="A0A2U2B7F5"/>
<organism evidence="2 3">
    <name type="scientific">Marinilabilia rubra</name>
    <dbReference type="NCBI Taxonomy" id="2162893"/>
    <lineage>
        <taxon>Bacteria</taxon>
        <taxon>Pseudomonadati</taxon>
        <taxon>Bacteroidota</taxon>
        <taxon>Bacteroidia</taxon>
        <taxon>Marinilabiliales</taxon>
        <taxon>Marinilabiliaceae</taxon>
        <taxon>Marinilabilia</taxon>
    </lineage>
</organism>
<dbReference type="InterPro" id="IPR058710">
    <property type="entry name" value="PEPCK_lobe_2"/>
</dbReference>